<proteinExistence type="inferred from homology"/>
<dbReference type="KEGG" id="scor:J3U87_05500"/>
<dbReference type="Gene3D" id="3.30.2310.20">
    <property type="entry name" value="RelE-like"/>
    <property type="match status" value="1"/>
</dbReference>
<organism evidence="4 5">
    <name type="scientific">Sulfidibacter corallicola</name>
    <dbReference type="NCBI Taxonomy" id="2818388"/>
    <lineage>
        <taxon>Bacteria</taxon>
        <taxon>Pseudomonadati</taxon>
        <taxon>Acidobacteriota</taxon>
        <taxon>Holophagae</taxon>
        <taxon>Acanthopleuribacterales</taxon>
        <taxon>Acanthopleuribacteraceae</taxon>
        <taxon>Sulfidibacter</taxon>
    </lineage>
</organism>
<protein>
    <recommendedName>
        <fullName evidence="3">Toxin</fullName>
    </recommendedName>
</protein>
<evidence type="ECO:0000256" key="3">
    <source>
        <dbReference type="PIRNR" id="PIRNR029218"/>
    </source>
</evidence>
<dbReference type="InterPro" id="IPR028344">
    <property type="entry name" value="ParE1/4"/>
</dbReference>
<dbReference type="EMBL" id="CP071793">
    <property type="protein sequence ID" value="QTD51908.1"/>
    <property type="molecule type" value="Genomic_DNA"/>
</dbReference>
<accession>A0A8A4TS92</accession>
<name>A0A8A4TS92_SULCO</name>
<dbReference type="Proteomes" id="UP000663929">
    <property type="component" value="Chromosome"/>
</dbReference>
<dbReference type="InterPro" id="IPR035093">
    <property type="entry name" value="RelE/ParE_toxin_dom_sf"/>
</dbReference>
<dbReference type="RefSeq" id="WP_420038255.1">
    <property type="nucleotide sequence ID" value="NZ_CP071793.1"/>
</dbReference>
<keyword evidence="5" id="KW-1185">Reference proteome</keyword>
<reference evidence="4" key="1">
    <citation type="submission" date="2021-03" db="EMBL/GenBank/DDBJ databases">
        <title>Acanthopleuribacteraceae sp. M133.</title>
        <authorList>
            <person name="Wang G."/>
        </authorList>
    </citation>
    <scope>NUCLEOTIDE SEQUENCE</scope>
    <source>
        <strain evidence="4">M133</strain>
    </source>
</reference>
<keyword evidence="2" id="KW-1277">Toxin-antitoxin system</keyword>
<dbReference type="PANTHER" id="PTHR33755">
    <property type="entry name" value="TOXIN PARE1-RELATED"/>
    <property type="match status" value="1"/>
</dbReference>
<sequence>MKLKFTAPAARDLRAISRFTDHRWSADQRKRYVGSLYERCRWLVENPFLGKPLPVFSPNHRGYPEGSHYIVYRVVEDRLEIIRVLHQRMDIDSMVD</sequence>
<dbReference type="AlphaFoldDB" id="A0A8A4TS92"/>
<dbReference type="InterPro" id="IPR007712">
    <property type="entry name" value="RelE/ParE_toxin"/>
</dbReference>
<dbReference type="InterPro" id="IPR051803">
    <property type="entry name" value="TA_system_RelE-like_toxin"/>
</dbReference>
<dbReference type="PANTHER" id="PTHR33755:SF9">
    <property type="entry name" value="TOXIN PARE1"/>
    <property type="match status" value="1"/>
</dbReference>
<evidence type="ECO:0000256" key="2">
    <source>
        <dbReference type="ARBA" id="ARBA00022649"/>
    </source>
</evidence>
<comment type="similarity">
    <text evidence="1 3">Belongs to the RelE toxin family.</text>
</comment>
<evidence type="ECO:0000313" key="5">
    <source>
        <dbReference type="Proteomes" id="UP000663929"/>
    </source>
</evidence>
<gene>
    <name evidence="4" type="ORF">J3U87_05500</name>
</gene>
<dbReference type="PIRSF" id="PIRSF029218">
    <property type="entry name" value="ParE"/>
    <property type="match status" value="1"/>
</dbReference>
<evidence type="ECO:0000313" key="4">
    <source>
        <dbReference type="EMBL" id="QTD51908.1"/>
    </source>
</evidence>
<dbReference type="Pfam" id="PF05016">
    <property type="entry name" value="ParE_toxin"/>
    <property type="match status" value="1"/>
</dbReference>
<evidence type="ECO:0000256" key="1">
    <source>
        <dbReference type="ARBA" id="ARBA00006226"/>
    </source>
</evidence>